<dbReference type="AntiFam" id="ANF00091">
    <property type="entry name" value="Shadow ORF (opposite smc)"/>
</dbReference>
<dbReference type="AlphaFoldDB" id="A0A645EEU9"/>
<proteinExistence type="predicted"/>
<organism evidence="1">
    <name type="scientific">bioreactor metagenome</name>
    <dbReference type="NCBI Taxonomy" id="1076179"/>
    <lineage>
        <taxon>unclassified sequences</taxon>
        <taxon>metagenomes</taxon>
        <taxon>ecological metagenomes</taxon>
    </lineage>
</organism>
<accession>A0A645EEU9</accession>
<gene>
    <name evidence="1" type="ORF">SDC9_147733</name>
</gene>
<evidence type="ECO:0000313" key="1">
    <source>
        <dbReference type="EMBL" id="MPN00538.1"/>
    </source>
</evidence>
<reference evidence="1" key="1">
    <citation type="submission" date="2019-08" db="EMBL/GenBank/DDBJ databases">
        <authorList>
            <person name="Kucharzyk K."/>
            <person name="Murdoch R.W."/>
            <person name="Higgins S."/>
            <person name="Loffler F."/>
        </authorList>
    </citation>
    <scope>NUCLEOTIDE SEQUENCE</scope>
</reference>
<dbReference type="AntiFam" id="ANF00168">
    <property type="entry name" value="Shadow ORF (opposite smc)"/>
</dbReference>
<name>A0A645EEU9_9ZZZZ</name>
<comment type="caution">
    <text evidence="1">The sequence shown here is derived from an EMBL/GenBank/DDBJ whole genome shotgun (WGS) entry which is preliminary data.</text>
</comment>
<protein>
    <submittedName>
        <fullName evidence="1">Uncharacterized protein</fullName>
    </submittedName>
</protein>
<dbReference type="EMBL" id="VSSQ01046577">
    <property type="protein sequence ID" value="MPN00538.1"/>
    <property type="molecule type" value="Genomic_DNA"/>
</dbReference>
<sequence length="135" mass="14181">MANDGIPLLAHAGIPKKGLDIFQAAGCPVNEIFAFTATIDPAGNAYLGKFRGQFPVGIIKGERNLAIGLGLSGFRAVKDHILHLGSPQSFGALFAQHPAHRICDVALAAAVGADDGGNPALNIDLRFFCKRFESI</sequence>